<dbReference type="PANTHER" id="PTHR24223">
    <property type="entry name" value="ATP-BINDING CASSETTE SUB-FAMILY C"/>
    <property type="match status" value="1"/>
</dbReference>
<evidence type="ECO:0000256" key="7">
    <source>
        <dbReference type="ARBA" id="ARBA00023136"/>
    </source>
</evidence>
<gene>
    <name evidence="10" type="ORF">M408DRAFT_30399</name>
</gene>
<protein>
    <recommendedName>
        <fullName evidence="9">ABC transporter domain-containing protein</fullName>
    </recommendedName>
</protein>
<keyword evidence="4" id="KW-0547">Nucleotide-binding</keyword>
<dbReference type="GO" id="GO:0016887">
    <property type="term" value="F:ATP hydrolysis activity"/>
    <property type="evidence" value="ECO:0007669"/>
    <property type="project" value="InterPro"/>
</dbReference>
<reference evidence="11" key="2">
    <citation type="submission" date="2015-01" db="EMBL/GenBank/DDBJ databases">
        <title>Evolutionary Origins and Diversification of the Mycorrhizal Mutualists.</title>
        <authorList>
            <consortium name="DOE Joint Genome Institute"/>
            <consortium name="Mycorrhizal Genomics Consortium"/>
            <person name="Kohler A."/>
            <person name="Kuo A."/>
            <person name="Nagy L.G."/>
            <person name="Floudas D."/>
            <person name="Copeland A."/>
            <person name="Barry K.W."/>
            <person name="Cichocki N."/>
            <person name="Veneault-Fourrey C."/>
            <person name="LaButti K."/>
            <person name="Lindquist E.A."/>
            <person name="Lipzen A."/>
            <person name="Lundell T."/>
            <person name="Morin E."/>
            <person name="Murat C."/>
            <person name="Riley R."/>
            <person name="Ohm R."/>
            <person name="Sun H."/>
            <person name="Tunlid A."/>
            <person name="Henrissat B."/>
            <person name="Grigoriev I.V."/>
            <person name="Hibbett D.S."/>
            <person name="Martin F."/>
        </authorList>
    </citation>
    <scope>NUCLEOTIDE SEQUENCE [LARGE SCALE GENOMIC DNA]</scope>
    <source>
        <strain evidence="11">MAFF 305830</strain>
    </source>
</reference>
<keyword evidence="11" id="KW-1185">Reference proteome</keyword>
<comment type="subcellular location">
    <subcellularLocation>
        <location evidence="1">Membrane</location>
        <topology evidence="1">Multi-pass membrane protein</topology>
    </subcellularLocation>
</comment>
<dbReference type="InterPro" id="IPR003593">
    <property type="entry name" value="AAA+_ATPase"/>
</dbReference>
<organism evidence="10 11">
    <name type="scientific">Serendipita vermifera MAFF 305830</name>
    <dbReference type="NCBI Taxonomy" id="933852"/>
    <lineage>
        <taxon>Eukaryota</taxon>
        <taxon>Fungi</taxon>
        <taxon>Dikarya</taxon>
        <taxon>Basidiomycota</taxon>
        <taxon>Agaricomycotina</taxon>
        <taxon>Agaricomycetes</taxon>
        <taxon>Sebacinales</taxon>
        <taxon>Serendipitaceae</taxon>
        <taxon>Serendipita</taxon>
    </lineage>
</organism>
<evidence type="ECO:0000313" key="11">
    <source>
        <dbReference type="Proteomes" id="UP000054097"/>
    </source>
</evidence>
<dbReference type="SMART" id="SM00382">
    <property type="entry name" value="AAA"/>
    <property type="match status" value="1"/>
</dbReference>
<keyword evidence="8" id="KW-0732">Signal</keyword>
<dbReference type="Proteomes" id="UP000054097">
    <property type="component" value="Unassembled WGS sequence"/>
</dbReference>
<dbReference type="GO" id="GO:0016020">
    <property type="term" value="C:membrane"/>
    <property type="evidence" value="ECO:0007669"/>
    <property type="project" value="UniProtKB-SubCell"/>
</dbReference>
<reference evidence="10 11" key="1">
    <citation type="submission" date="2014-04" db="EMBL/GenBank/DDBJ databases">
        <authorList>
            <consortium name="DOE Joint Genome Institute"/>
            <person name="Kuo A."/>
            <person name="Zuccaro A."/>
            <person name="Kohler A."/>
            <person name="Nagy L.G."/>
            <person name="Floudas D."/>
            <person name="Copeland A."/>
            <person name="Barry K.W."/>
            <person name="Cichocki N."/>
            <person name="Veneault-Fourrey C."/>
            <person name="LaButti K."/>
            <person name="Lindquist E.A."/>
            <person name="Lipzen A."/>
            <person name="Lundell T."/>
            <person name="Morin E."/>
            <person name="Murat C."/>
            <person name="Sun H."/>
            <person name="Tunlid A."/>
            <person name="Henrissat B."/>
            <person name="Grigoriev I.V."/>
            <person name="Hibbett D.S."/>
            <person name="Martin F."/>
            <person name="Nordberg H.P."/>
            <person name="Cantor M.N."/>
            <person name="Hua S.X."/>
        </authorList>
    </citation>
    <scope>NUCLEOTIDE SEQUENCE [LARGE SCALE GENOMIC DNA]</scope>
    <source>
        <strain evidence="10 11">MAFF 305830</strain>
    </source>
</reference>
<feature type="domain" description="ABC transporter" evidence="9">
    <location>
        <begin position="57"/>
        <end position="293"/>
    </location>
</feature>
<keyword evidence="3" id="KW-0812">Transmembrane</keyword>
<name>A0A0C3AM87_SERVB</name>
<keyword evidence="5" id="KW-0067">ATP-binding</keyword>
<keyword evidence="6" id="KW-1133">Transmembrane helix</keyword>
<dbReference type="PANTHER" id="PTHR24223:SF356">
    <property type="entry name" value="ATP-BINDING CASSETTE TRANSPORTER ABC4"/>
    <property type="match status" value="1"/>
</dbReference>
<evidence type="ECO:0000256" key="5">
    <source>
        <dbReference type="ARBA" id="ARBA00022840"/>
    </source>
</evidence>
<evidence type="ECO:0000256" key="1">
    <source>
        <dbReference type="ARBA" id="ARBA00004141"/>
    </source>
</evidence>
<evidence type="ECO:0000313" key="10">
    <source>
        <dbReference type="EMBL" id="KIM20411.1"/>
    </source>
</evidence>
<sequence length="319" mass="35020">MAIAFSGMILWWVRIGNEFEVSCNSLERIENYVNCEQEPKPTEAGKPPAYWPSSGHLVVEKLSASYSNGGEQVLHDLSFEIKSGERVGVVGRTGSGKSSLTLSLLRLIPTKGSVMYDGLATEHVNLNALRNHITIIPQQPDLLSGTLRDNLDPFGEYDDAVLNDALRSSGLYNVQAENEDERITLDTPVSSGGGNFSLGQRQIIALARAICRQSKVLILDEATAAIDHSTDTMIQASIRAELRDVTVITVAHRLKTIGDSDKIMVLDAGRLVEFDSPSKLLKKKDGFFKSLVDQSGEKEQLYLMAGVDPKEAEKHSWFS</sequence>
<dbReference type="PROSITE" id="PS50893">
    <property type="entry name" value="ABC_TRANSPORTER_2"/>
    <property type="match status" value="1"/>
</dbReference>
<dbReference type="GO" id="GO:0042626">
    <property type="term" value="F:ATPase-coupled transmembrane transporter activity"/>
    <property type="evidence" value="ECO:0007669"/>
    <property type="project" value="TreeGrafter"/>
</dbReference>
<evidence type="ECO:0000259" key="9">
    <source>
        <dbReference type="PROSITE" id="PS50893"/>
    </source>
</evidence>
<keyword evidence="7" id="KW-0472">Membrane</keyword>
<dbReference type="InterPro" id="IPR050173">
    <property type="entry name" value="ABC_transporter_C-like"/>
</dbReference>
<dbReference type="Gene3D" id="3.40.50.300">
    <property type="entry name" value="P-loop containing nucleotide triphosphate hydrolases"/>
    <property type="match status" value="1"/>
</dbReference>
<dbReference type="Pfam" id="PF00005">
    <property type="entry name" value="ABC_tran"/>
    <property type="match status" value="1"/>
</dbReference>
<dbReference type="HOGENOM" id="CLU_000604_1_9_1"/>
<accession>A0A0C3AM87</accession>
<dbReference type="OrthoDB" id="6500128at2759"/>
<dbReference type="EMBL" id="KN824437">
    <property type="protein sequence ID" value="KIM20411.1"/>
    <property type="molecule type" value="Genomic_DNA"/>
</dbReference>
<evidence type="ECO:0000256" key="6">
    <source>
        <dbReference type="ARBA" id="ARBA00022989"/>
    </source>
</evidence>
<evidence type="ECO:0000256" key="4">
    <source>
        <dbReference type="ARBA" id="ARBA00022741"/>
    </source>
</evidence>
<proteinExistence type="predicted"/>
<feature type="signal peptide" evidence="8">
    <location>
        <begin position="1"/>
        <end position="18"/>
    </location>
</feature>
<dbReference type="GO" id="GO:0005524">
    <property type="term" value="F:ATP binding"/>
    <property type="evidence" value="ECO:0007669"/>
    <property type="project" value="UniProtKB-KW"/>
</dbReference>
<evidence type="ECO:0000256" key="3">
    <source>
        <dbReference type="ARBA" id="ARBA00022692"/>
    </source>
</evidence>
<evidence type="ECO:0000256" key="2">
    <source>
        <dbReference type="ARBA" id="ARBA00022448"/>
    </source>
</evidence>
<keyword evidence="2" id="KW-0813">Transport</keyword>
<dbReference type="FunFam" id="3.40.50.300:FF:000838">
    <property type="entry name" value="ABC multidrug transporter (Eurofung)"/>
    <property type="match status" value="1"/>
</dbReference>
<evidence type="ECO:0000256" key="8">
    <source>
        <dbReference type="SAM" id="SignalP"/>
    </source>
</evidence>
<dbReference type="InterPro" id="IPR003439">
    <property type="entry name" value="ABC_transporter-like_ATP-bd"/>
</dbReference>
<dbReference type="CDD" id="cd03244">
    <property type="entry name" value="ABCC_MRP_domain2"/>
    <property type="match status" value="1"/>
</dbReference>
<dbReference type="STRING" id="933852.A0A0C3AM87"/>
<dbReference type="SUPFAM" id="SSF52540">
    <property type="entry name" value="P-loop containing nucleoside triphosphate hydrolases"/>
    <property type="match status" value="1"/>
</dbReference>
<feature type="chain" id="PRO_5002172338" description="ABC transporter domain-containing protein" evidence="8">
    <location>
        <begin position="19"/>
        <end position="319"/>
    </location>
</feature>
<dbReference type="InterPro" id="IPR027417">
    <property type="entry name" value="P-loop_NTPase"/>
</dbReference>
<dbReference type="AlphaFoldDB" id="A0A0C3AM87"/>